<dbReference type="PIRSF" id="PIRSF033909">
    <property type="entry name" value="UCP033909"/>
    <property type="match status" value="1"/>
</dbReference>
<proteinExistence type="predicted"/>
<protein>
    <submittedName>
        <fullName evidence="1">Alpha/beta fold hydrolase</fullName>
    </submittedName>
</protein>
<evidence type="ECO:0000313" key="1">
    <source>
        <dbReference type="EMBL" id="MDK3072002.1"/>
    </source>
</evidence>
<keyword evidence="1" id="KW-0378">Hydrolase</keyword>
<dbReference type="PANTHER" id="PTHR36513:SF1">
    <property type="entry name" value="TRANSMEMBRANE PROTEIN"/>
    <property type="match status" value="1"/>
</dbReference>
<dbReference type="PANTHER" id="PTHR36513">
    <property type="entry name" value="ABC TRANSMEMBRANE TYPE-1 DOMAIN-CONTAINING PROTEIN"/>
    <property type="match status" value="1"/>
</dbReference>
<dbReference type="InterPro" id="IPR014586">
    <property type="entry name" value="UCP033909"/>
</dbReference>
<dbReference type="InterPro" id="IPR010297">
    <property type="entry name" value="DUF900_hydrolase"/>
</dbReference>
<comment type="caution">
    <text evidence="1">The sequence shown here is derived from an EMBL/GenBank/DDBJ whole genome shotgun (WGS) entry which is preliminary data.</text>
</comment>
<keyword evidence="2" id="KW-1185">Reference proteome</keyword>
<evidence type="ECO:0000313" key="2">
    <source>
        <dbReference type="Proteomes" id="UP001227126"/>
    </source>
</evidence>
<organism evidence="1 2">
    <name type="scientific">Sedimentitalea xiamensis</name>
    <dbReference type="NCBI Taxonomy" id="3050037"/>
    <lineage>
        <taxon>Bacteria</taxon>
        <taxon>Pseudomonadati</taxon>
        <taxon>Pseudomonadota</taxon>
        <taxon>Alphaproteobacteria</taxon>
        <taxon>Rhodobacterales</taxon>
        <taxon>Paracoccaceae</taxon>
        <taxon>Sedimentitalea</taxon>
    </lineage>
</organism>
<dbReference type="SUPFAM" id="SSF53474">
    <property type="entry name" value="alpha/beta-Hydrolases"/>
    <property type="match status" value="1"/>
</dbReference>
<dbReference type="Gene3D" id="3.40.50.1820">
    <property type="entry name" value="alpha/beta hydrolase"/>
    <property type="match status" value="1"/>
</dbReference>
<dbReference type="Proteomes" id="UP001227126">
    <property type="component" value="Unassembled WGS sequence"/>
</dbReference>
<dbReference type="Pfam" id="PF05990">
    <property type="entry name" value="DUF900"/>
    <property type="match status" value="1"/>
</dbReference>
<reference evidence="1 2" key="1">
    <citation type="submission" date="2023-05" db="EMBL/GenBank/DDBJ databases">
        <title>Sedimentitalea sp. nov. JM2-8.</title>
        <authorList>
            <person name="Huang J."/>
        </authorList>
    </citation>
    <scope>NUCLEOTIDE SEQUENCE [LARGE SCALE GENOMIC DNA]</scope>
    <source>
        <strain evidence="1 2">JM2-8</strain>
    </source>
</reference>
<name>A0ABT7FA74_9RHOB</name>
<gene>
    <name evidence="1" type="ORF">QO034_02665</name>
</gene>
<dbReference type="PROSITE" id="PS51257">
    <property type="entry name" value="PROKAR_LIPOPROTEIN"/>
    <property type="match status" value="1"/>
</dbReference>
<dbReference type="GO" id="GO:0016787">
    <property type="term" value="F:hydrolase activity"/>
    <property type="evidence" value="ECO:0007669"/>
    <property type="project" value="UniProtKB-KW"/>
</dbReference>
<sequence length="385" mass="41227">MKAPLPSSPGTAKKWRMMRSLPGLAAICVVLTAACAPRGELALVDTPPEGAREVTLLTATNRRLSPGGMPKNSQSDSLAYHEIEILLPPERRVGEARLGAPGKVDPSRHVTALGFNSLEDTRGFERKLREELRTNGGASREVLVFVHGYNTNFSEAAARFAQMTRDMQIPAVPVLFSWPSQARPLGYVHDRDSILLSREPLRNLLTRLRAAGAQRILLAAHSMGGQLVMETLLQADLAHPGSAARLADSVVLISPDISIEVFMSQVAQISRLPKPLVVFTSAEDQALRLSTLVAGNSARLGKPSDDPRLKNTGVVFLDVTDFSDRSQDSLGHLTLGTSPAMIAMVPQLRNVALDLSSGASSNPGVLAETFLTLRSVAGSALTAPQ</sequence>
<dbReference type="EMBL" id="JASNJE010000002">
    <property type="protein sequence ID" value="MDK3072002.1"/>
    <property type="molecule type" value="Genomic_DNA"/>
</dbReference>
<accession>A0ABT7FA74</accession>
<dbReference type="InterPro" id="IPR029058">
    <property type="entry name" value="AB_hydrolase_fold"/>
</dbReference>